<evidence type="ECO:0000313" key="2">
    <source>
        <dbReference type="Proteomes" id="UP000789595"/>
    </source>
</evidence>
<gene>
    <name evidence="1" type="ORF">PECAL_3P25360</name>
</gene>
<organism evidence="1 2">
    <name type="scientific">Pelagomonas calceolata</name>
    <dbReference type="NCBI Taxonomy" id="35677"/>
    <lineage>
        <taxon>Eukaryota</taxon>
        <taxon>Sar</taxon>
        <taxon>Stramenopiles</taxon>
        <taxon>Ochrophyta</taxon>
        <taxon>Pelagophyceae</taxon>
        <taxon>Pelagomonadales</taxon>
        <taxon>Pelagomonadaceae</taxon>
        <taxon>Pelagomonas</taxon>
    </lineage>
</organism>
<dbReference type="AlphaFoldDB" id="A0A8J2SIE2"/>
<evidence type="ECO:0000313" key="1">
    <source>
        <dbReference type="EMBL" id="CAH0372530.1"/>
    </source>
</evidence>
<accession>A0A8J2SIE2</accession>
<proteinExistence type="predicted"/>
<comment type="caution">
    <text evidence="1">The sequence shown here is derived from an EMBL/GenBank/DDBJ whole genome shotgun (WGS) entry which is preliminary data.</text>
</comment>
<dbReference type="EMBL" id="CAKKNE010000003">
    <property type="protein sequence ID" value="CAH0372530.1"/>
    <property type="molecule type" value="Genomic_DNA"/>
</dbReference>
<name>A0A8J2SIE2_9STRA</name>
<sequence length="208" mass="23771">MPNRSREIAIRYLYNGFSISRGNSSPMTKRHRPSSVNCRAGGQTEYNLARNASRSSSKASHSNNVCWIVSDSRDSQQGHCALRTSCVRLLELRRSWQPNRNFVFNLRPSRRDPGHVLSKYSGKPKRSFSTQLLMLRRVDISLKPSASSETRRDATNSLTNFFAAGFFRGPGQFASNARFSRNKAPFFDDPRPLESFIRPSYTRRTRKS</sequence>
<protein>
    <submittedName>
        <fullName evidence="1">Uncharacterized protein</fullName>
    </submittedName>
</protein>
<keyword evidence="2" id="KW-1185">Reference proteome</keyword>
<reference evidence="1" key="1">
    <citation type="submission" date="2021-11" db="EMBL/GenBank/DDBJ databases">
        <authorList>
            <consortium name="Genoscope - CEA"/>
            <person name="William W."/>
        </authorList>
    </citation>
    <scope>NUCLEOTIDE SEQUENCE</scope>
</reference>
<dbReference type="Proteomes" id="UP000789595">
    <property type="component" value="Unassembled WGS sequence"/>
</dbReference>